<proteinExistence type="predicted"/>
<evidence type="ECO:0000313" key="2">
    <source>
        <dbReference type="Proteomes" id="UP000274556"/>
    </source>
</evidence>
<sequence>MGVGRRRPTAKPYLDALEANQAIDAGAGLTSLAGLPHGECGV</sequence>
<protein>
    <submittedName>
        <fullName evidence="1">Uncharacterized protein</fullName>
    </submittedName>
</protein>
<reference evidence="1 2" key="1">
    <citation type="submission" date="2018-10" db="EMBL/GenBank/DDBJ databases">
        <title>Genomic Encyclopedia of Archaeal and Bacterial Type Strains, Phase II (KMG-II): from individual species to whole genera.</title>
        <authorList>
            <person name="Goeker M."/>
        </authorList>
    </citation>
    <scope>NUCLEOTIDE SEQUENCE [LARGE SCALE GENOMIC DNA]</scope>
    <source>
        <strain evidence="1 2">DSM 235</strain>
    </source>
</reference>
<keyword evidence="2" id="KW-1185">Reference proteome</keyword>
<gene>
    <name evidence="1" type="ORF">BDD21_5536</name>
</gene>
<name>A0A495UL54_9GAMM</name>
<dbReference type="EMBL" id="RBXL01000002">
    <property type="protein sequence ID" value="RKT38012.1"/>
    <property type="molecule type" value="Genomic_DNA"/>
</dbReference>
<dbReference type="Proteomes" id="UP000274556">
    <property type="component" value="Unassembled WGS sequence"/>
</dbReference>
<dbReference type="AlphaFoldDB" id="A0A495UL54"/>
<organism evidence="1 2">
    <name type="scientific">Thiocapsa rosea</name>
    <dbReference type="NCBI Taxonomy" id="69360"/>
    <lineage>
        <taxon>Bacteria</taxon>
        <taxon>Pseudomonadati</taxon>
        <taxon>Pseudomonadota</taxon>
        <taxon>Gammaproteobacteria</taxon>
        <taxon>Chromatiales</taxon>
        <taxon>Chromatiaceae</taxon>
        <taxon>Thiocapsa</taxon>
    </lineage>
</organism>
<evidence type="ECO:0000313" key="1">
    <source>
        <dbReference type="EMBL" id="RKT38012.1"/>
    </source>
</evidence>
<accession>A0A495UL54</accession>
<comment type="caution">
    <text evidence="1">The sequence shown here is derived from an EMBL/GenBank/DDBJ whole genome shotgun (WGS) entry which is preliminary data.</text>
</comment>